<dbReference type="Proteomes" id="UP000501802">
    <property type="component" value="Chromosome"/>
</dbReference>
<sequence>MTTSFNDSKLRIWGPIGLFAFVALFFRLDWYLRLPFRTLVINDLIGLSIGLLWWQLARWVVLQLQTHYPGLHNSRKRLLWLLILLPVMANLAWFVRQTTRFVLDGNIWYFSKLIEYSRAVGMQFFYHCAYFVIYEGAYVLKEWRKAQIEKDELTKRNLQSQLVSLKNQVSPHFLFNSLNSISSLIAENPHQAEAFVDELASVYRYLLQAGERELTTLRNELTFIESYSYLLKMRYGAGLELTISVDPAYSHYLMPPLTLQLLLENALKHNAFLPDRPLKITIRTIQGYKLIVENTIQRKRVRVETAGAGLSNMATKYQVLDQPTPTIEELDDCFRVTLPLLVDHESLVH</sequence>
<protein>
    <submittedName>
        <fullName evidence="3">Histidine kinase</fullName>
    </submittedName>
</protein>
<dbReference type="AlphaFoldDB" id="A0A6G9AK22"/>
<feature type="transmembrane region" description="Helical" evidence="1">
    <location>
        <begin position="78"/>
        <end position="96"/>
    </location>
</feature>
<dbReference type="RefSeq" id="WP_167206991.1">
    <property type="nucleotide sequence ID" value="NZ_CP050063.1"/>
</dbReference>
<accession>A0A6G9AK22</accession>
<dbReference type="PANTHER" id="PTHR34220:SF7">
    <property type="entry name" value="SENSOR HISTIDINE KINASE YPDA"/>
    <property type="match status" value="1"/>
</dbReference>
<keyword evidence="1" id="KW-0472">Membrane</keyword>
<feature type="transmembrane region" description="Helical" evidence="1">
    <location>
        <begin position="12"/>
        <end position="32"/>
    </location>
</feature>
<organism evidence="3 4">
    <name type="scientific">Spirosoma aureum</name>
    <dbReference type="NCBI Taxonomy" id="2692134"/>
    <lineage>
        <taxon>Bacteria</taxon>
        <taxon>Pseudomonadati</taxon>
        <taxon>Bacteroidota</taxon>
        <taxon>Cytophagia</taxon>
        <taxon>Cytophagales</taxon>
        <taxon>Cytophagaceae</taxon>
        <taxon>Spirosoma</taxon>
    </lineage>
</organism>
<keyword evidence="4" id="KW-1185">Reference proteome</keyword>
<dbReference type="KEGG" id="spib:G8759_08530"/>
<name>A0A6G9AK22_9BACT</name>
<evidence type="ECO:0000313" key="4">
    <source>
        <dbReference type="Proteomes" id="UP000501802"/>
    </source>
</evidence>
<keyword evidence="1" id="KW-1133">Transmembrane helix</keyword>
<evidence type="ECO:0000256" key="1">
    <source>
        <dbReference type="SAM" id="Phobius"/>
    </source>
</evidence>
<dbReference type="Pfam" id="PF06580">
    <property type="entry name" value="His_kinase"/>
    <property type="match status" value="1"/>
</dbReference>
<dbReference type="PANTHER" id="PTHR34220">
    <property type="entry name" value="SENSOR HISTIDINE KINASE YPDA"/>
    <property type="match status" value="1"/>
</dbReference>
<dbReference type="InterPro" id="IPR050640">
    <property type="entry name" value="Bact_2-comp_sensor_kinase"/>
</dbReference>
<gene>
    <name evidence="3" type="ORF">G8759_08530</name>
</gene>
<evidence type="ECO:0000259" key="2">
    <source>
        <dbReference type="Pfam" id="PF06580"/>
    </source>
</evidence>
<dbReference type="InterPro" id="IPR010559">
    <property type="entry name" value="Sig_transdc_His_kin_internal"/>
</dbReference>
<evidence type="ECO:0000313" key="3">
    <source>
        <dbReference type="EMBL" id="QIP12666.1"/>
    </source>
</evidence>
<dbReference type="GO" id="GO:0000155">
    <property type="term" value="F:phosphorelay sensor kinase activity"/>
    <property type="evidence" value="ECO:0007669"/>
    <property type="project" value="InterPro"/>
</dbReference>
<keyword evidence="1" id="KW-0812">Transmembrane</keyword>
<dbReference type="GO" id="GO:0016020">
    <property type="term" value="C:membrane"/>
    <property type="evidence" value="ECO:0007669"/>
    <property type="project" value="InterPro"/>
</dbReference>
<keyword evidence="3" id="KW-0418">Kinase</keyword>
<reference evidence="3 4" key="1">
    <citation type="submission" date="2020-03" db="EMBL/GenBank/DDBJ databases">
        <authorList>
            <person name="Kim M.K."/>
        </authorList>
    </citation>
    <scope>NUCLEOTIDE SEQUENCE [LARGE SCALE GENOMIC DNA]</scope>
    <source>
        <strain evidence="3 4">BT328</strain>
    </source>
</reference>
<feature type="transmembrane region" description="Helical" evidence="1">
    <location>
        <begin position="38"/>
        <end position="57"/>
    </location>
</feature>
<feature type="domain" description="Signal transduction histidine kinase internal region" evidence="2">
    <location>
        <begin position="161"/>
        <end position="237"/>
    </location>
</feature>
<keyword evidence="3" id="KW-0808">Transferase</keyword>
<proteinExistence type="predicted"/>
<dbReference type="EMBL" id="CP050063">
    <property type="protein sequence ID" value="QIP12666.1"/>
    <property type="molecule type" value="Genomic_DNA"/>
</dbReference>